<proteinExistence type="predicted"/>
<protein>
    <submittedName>
        <fullName evidence="6">Predicted arabinose efflux permease, MFS family</fullName>
    </submittedName>
</protein>
<dbReference type="PANTHER" id="PTHR42910">
    <property type="entry name" value="TRANSPORTER SCO4007-RELATED"/>
    <property type="match status" value="1"/>
</dbReference>
<dbReference type="PANTHER" id="PTHR42910:SF1">
    <property type="entry name" value="MAJOR FACILITATOR SUPERFAMILY (MFS) PROFILE DOMAIN-CONTAINING PROTEIN"/>
    <property type="match status" value="1"/>
</dbReference>
<dbReference type="Proteomes" id="UP000190989">
    <property type="component" value="Unassembled WGS sequence"/>
</dbReference>
<dbReference type="Pfam" id="PF07690">
    <property type="entry name" value="MFS_1"/>
    <property type="match status" value="1"/>
</dbReference>
<organism evidence="6 7">
    <name type="scientific">Novosphingobium mathurense</name>
    <dbReference type="NCBI Taxonomy" id="428990"/>
    <lineage>
        <taxon>Bacteria</taxon>
        <taxon>Pseudomonadati</taxon>
        <taxon>Pseudomonadota</taxon>
        <taxon>Alphaproteobacteria</taxon>
        <taxon>Sphingomonadales</taxon>
        <taxon>Sphingomonadaceae</taxon>
        <taxon>Novosphingobium</taxon>
    </lineage>
</organism>
<dbReference type="InterPro" id="IPR036259">
    <property type="entry name" value="MFS_trans_sf"/>
</dbReference>
<dbReference type="EMBL" id="FVZE01000007">
    <property type="protein sequence ID" value="SLK08146.1"/>
    <property type="molecule type" value="Genomic_DNA"/>
</dbReference>
<feature type="transmembrane region" description="Helical" evidence="4">
    <location>
        <begin position="311"/>
        <end position="335"/>
    </location>
</feature>
<dbReference type="STRING" id="428990.SAMN06295987_107133"/>
<feature type="transmembrane region" description="Helical" evidence="4">
    <location>
        <begin position="373"/>
        <end position="394"/>
    </location>
</feature>
<keyword evidence="1 4" id="KW-0812">Transmembrane</keyword>
<gene>
    <name evidence="6" type="ORF">SAMN06295987_107133</name>
</gene>
<dbReference type="InterPro" id="IPR011701">
    <property type="entry name" value="MFS"/>
</dbReference>
<feature type="transmembrane region" description="Helical" evidence="4">
    <location>
        <begin position="252"/>
        <end position="275"/>
    </location>
</feature>
<dbReference type="AlphaFoldDB" id="A0A1U6IJF7"/>
<keyword evidence="3 4" id="KW-0472">Membrane</keyword>
<dbReference type="PROSITE" id="PS50850">
    <property type="entry name" value="MFS"/>
    <property type="match status" value="1"/>
</dbReference>
<feature type="transmembrane region" description="Helical" evidence="4">
    <location>
        <begin position="20"/>
        <end position="39"/>
    </location>
</feature>
<keyword evidence="7" id="KW-1185">Reference proteome</keyword>
<evidence type="ECO:0000256" key="1">
    <source>
        <dbReference type="ARBA" id="ARBA00022692"/>
    </source>
</evidence>
<feature type="transmembrane region" description="Helical" evidence="4">
    <location>
        <begin position="110"/>
        <end position="131"/>
    </location>
</feature>
<evidence type="ECO:0000259" key="5">
    <source>
        <dbReference type="PROSITE" id="PS50850"/>
    </source>
</evidence>
<evidence type="ECO:0000313" key="6">
    <source>
        <dbReference type="EMBL" id="SLK08146.1"/>
    </source>
</evidence>
<feature type="domain" description="Major facilitator superfamily (MFS) profile" evidence="5">
    <location>
        <begin position="18"/>
        <end position="400"/>
    </location>
</feature>
<feature type="transmembrane region" description="Helical" evidence="4">
    <location>
        <begin position="287"/>
        <end position="305"/>
    </location>
</feature>
<reference evidence="7" key="1">
    <citation type="submission" date="2017-02" db="EMBL/GenBank/DDBJ databases">
        <authorList>
            <person name="Varghese N."/>
            <person name="Submissions S."/>
        </authorList>
    </citation>
    <scope>NUCLEOTIDE SEQUENCE [LARGE SCALE GENOMIC DNA]</scope>
    <source>
        <strain evidence="7">SM117</strain>
    </source>
</reference>
<feature type="transmembrane region" description="Helical" evidence="4">
    <location>
        <begin position="225"/>
        <end position="246"/>
    </location>
</feature>
<dbReference type="Gene3D" id="1.20.1250.20">
    <property type="entry name" value="MFS general substrate transporter like domains"/>
    <property type="match status" value="1"/>
</dbReference>
<feature type="transmembrane region" description="Helical" evidence="4">
    <location>
        <begin position="143"/>
        <end position="165"/>
    </location>
</feature>
<name>A0A1U6IJF7_9SPHN</name>
<feature type="transmembrane region" description="Helical" evidence="4">
    <location>
        <begin position="51"/>
        <end position="74"/>
    </location>
</feature>
<evidence type="ECO:0000256" key="2">
    <source>
        <dbReference type="ARBA" id="ARBA00022989"/>
    </source>
</evidence>
<dbReference type="SUPFAM" id="SSF103473">
    <property type="entry name" value="MFS general substrate transporter"/>
    <property type="match status" value="1"/>
</dbReference>
<dbReference type="RefSeq" id="WP_079731485.1">
    <property type="nucleotide sequence ID" value="NZ_FVZE01000007.1"/>
</dbReference>
<keyword evidence="2 4" id="KW-1133">Transmembrane helix</keyword>
<dbReference type="PROSITE" id="PS51257">
    <property type="entry name" value="PROKAR_LIPOPROTEIN"/>
    <property type="match status" value="1"/>
</dbReference>
<evidence type="ECO:0000256" key="4">
    <source>
        <dbReference type="SAM" id="Phobius"/>
    </source>
</evidence>
<evidence type="ECO:0000256" key="3">
    <source>
        <dbReference type="ARBA" id="ARBA00023136"/>
    </source>
</evidence>
<feature type="transmembrane region" description="Helical" evidence="4">
    <location>
        <begin position="347"/>
        <end position="367"/>
    </location>
</feature>
<dbReference type="InterPro" id="IPR020846">
    <property type="entry name" value="MFS_dom"/>
</dbReference>
<feature type="transmembrane region" description="Helical" evidence="4">
    <location>
        <begin position="86"/>
        <end position="104"/>
    </location>
</feature>
<sequence>MAERHDSDPLSKQDRVPHWLLLILGAVAGCLIANLYYAQPLVIAISRNLSIAPQLAGSIVSLTQIGYGCGMVLVVPLSDLIENKRLVLSAMTGVLAALVLLVTAATPALFAAAAVLLGLCCSAAQVIIPFVAHLVEGPRQGRAVATTMAIVLGAVTLARPAALLLSDFGGWRAIFIASAVLVFCLGLVLLVLMPRREPVGRNGAVQNLISLGTVFRAEPILRRRALYQACMFGAFNIYWVAVPMALSRSFDLSSQGIAAFALVGAAGAFVAPFAARLAEAGRMASGTLVACLLFAAAFLLSNIAIGAHALFAFGFLALVADAAFHTSQTFGRLVALDVSPAVRGRANSLYMTILFSGGAVGSLVGGFSFDRAGWLGASIIGATLASFVALLTWVERNAVRAKQADCAERTSVEG</sequence>
<evidence type="ECO:0000313" key="7">
    <source>
        <dbReference type="Proteomes" id="UP000190989"/>
    </source>
</evidence>
<dbReference type="CDD" id="cd17324">
    <property type="entry name" value="MFS_NepI_like"/>
    <property type="match status" value="1"/>
</dbReference>
<dbReference type="GO" id="GO:0022857">
    <property type="term" value="F:transmembrane transporter activity"/>
    <property type="evidence" value="ECO:0007669"/>
    <property type="project" value="InterPro"/>
</dbReference>
<accession>A0A1U6IJF7</accession>
<feature type="transmembrane region" description="Helical" evidence="4">
    <location>
        <begin position="171"/>
        <end position="192"/>
    </location>
</feature>